<evidence type="ECO:0000313" key="7">
    <source>
        <dbReference type="Proteomes" id="UP001165082"/>
    </source>
</evidence>
<dbReference type="Proteomes" id="UP001165082">
    <property type="component" value="Unassembled WGS sequence"/>
</dbReference>
<dbReference type="GO" id="GO:0031119">
    <property type="term" value="P:tRNA pseudouridine synthesis"/>
    <property type="evidence" value="ECO:0007669"/>
    <property type="project" value="TreeGrafter"/>
</dbReference>
<reference evidence="6" key="1">
    <citation type="submission" date="2022-07" db="EMBL/GenBank/DDBJ databases">
        <title>Genome analysis of Parmales, a sister group of diatoms, reveals the evolutionary specialization of diatoms from phago-mixotrophs to photoautotrophs.</title>
        <authorList>
            <person name="Ban H."/>
            <person name="Sato S."/>
            <person name="Yoshikawa S."/>
            <person name="Kazumasa Y."/>
            <person name="Nakamura Y."/>
            <person name="Ichinomiya M."/>
            <person name="Saitoh K."/>
            <person name="Sato N."/>
            <person name="Blanc-Mathieu R."/>
            <person name="Endo H."/>
            <person name="Kuwata A."/>
            <person name="Ogata H."/>
        </authorList>
    </citation>
    <scope>NUCLEOTIDE SEQUENCE</scope>
</reference>
<organism evidence="6 7">
    <name type="scientific">Triparma retinervis</name>
    <dbReference type="NCBI Taxonomy" id="2557542"/>
    <lineage>
        <taxon>Eukaryota</taxon>
        <taxon>Sar</taxon>
        <taxon>Stramenopiles</taxon>
        <taxon>Ochrophyta</taxon>
        <taxon>Bolidophyceae</taxon>
        <taxon>Parmales</taxon>
        <taxon>Triparmaceae</taxon>
        <taxon>Triparma</taxon>
    </lineage>
</organism>
<evidence type="ECO:0000256" key="3">
    <source>
        <dbReference type="ARBA" id="ARBA00022694"/>
    </source>
</evidence>
<dbReference type="Gene3D" id="3.30.70.3190">
    <property type="match status" value="1"/>
</dbReference>
<dbReference type="InterPro" id="IPR020103">
    <property type="entry name" value="PsdUridine_synth_cat_dom_sf"/>
</dbReference>
<keyword evidence="7" id="KW-1185">Reference proteome</keyword>
<evidence type="ECO:0000313" key="6">
    <source>
        <dbReference type="EMBL" id="GMI03075.1"/>
    </source>
</evidence>
<dbReference type="GO" id="GO:0003723">
    <property type="term" value="F:RNA binding"/>
    <property type="evidence" value="ECO:0007669"/>
    <property type="project" value="InterPro"/>
</dbReference>
<dbReference type="PANTHER" id="PTHR21568">
    <property type="entry name" value="TRNA PSEUDOURIDINE SYNTHASE PUS10"/>
    <property type="match status" value="1"/>
</dbReference>
<dbReference type="EMBL" id="BRXZ01000016">
    <property type="protein sequence ID" value="GMI03075.1"/>
    <property type="molecule type" value="Genomic_DNA"/>
</dbReference>
<name>A0A9W7CC77_9STRA</name>
<evidence type="ECO:0000256" key="1">
    <source>
        <dbReference type="ARBA" id="ARBA00009652"/>
    </source>
</evidence>
<feature type="domain" description="Pus10-like C-terminal" evidence="5">
    <location>
        <begin position="112"/>
        <end position="376"/>
    </location>
</feature>
<dbReference type="Gene3D" id="3.30.70.2510">
    <property type="match status" value="1"/>
</dbReference>
<dbReference type="InterPro" id="IPR039894">
    <property type="entry name" value="Pus10-like"/>
</dbReference>
<gene>
    <name evidence="6" type="ORF">TrRE_jg4600</name>
</gene>
<accession>A0A9W7CC77</accession>
<comment type="similarity">
    <text evidence="1">Belongs to the pseudouridine synthase Pus10 family.</text>
</comment>
<evidence type="ECO:0000259" key="5">
    <source>
        <dbReference type="Pfam" id="PF21238"/>
    </source>
</evidence>
<dbReference type="InterPro" id="IPR048741">
    <property type="entry name" value="Pus10-like_C"/>
</dbReference>
<dbReference type="EC" id="5.4.99.25" evidence="2"/>
<dbReference type="PANTHER" id="PTHR21568:SF0">
    <property type="entry name" value="TRNA PSEUDOURIDINE SYNTHASE PUS10"/>
    <property type="match status" value="1"/>
</dbReference>
<evidence type="ECO:0000256" key="4">
    <source>
        <dbReference type="ARBA" id="ARBA00023235"/>
    </source>
</evidence>
<sequence length="381" mass="42550">MLKSQKKNRLRTNCPNVVGSTGGSVIDNLEGRLFSECGVDVDSAEYAESLIKVEDLKAGLRDLSPGDDRLSSLRSFLANNYFNRIKYDMQILPPSTETGDSLPFAVSRTPIYIKGNYTKLSRLTAQTPFFVPNPEGRGNVRKGLTSVEEEICSRLISSDVIKVCSHNDFRNREFGRIKFHASGREDMDVRMLSISGSGRPFVLEVTDSSKVPSEDELKKIEHFICGGEGRGNKEDYGDGGGGVGVRDLSLVGRDDFGGLQKETEEKVKHYGCLCWSSKPHTSSELEALLESTSSTTIIQSTPIRVLHRRAQMKRSREVLYRRTEWVNSHYFRLWIATSAGAYVKEFVTGDFGRTNPSVSTMLDCQCDILQLDCVGIQMERE</sequence>
<evidence type="ECO:0000256" key="2">
    <source>
        <dbReference type="ARBA" id="ARBA00012787"/>
    </source>
</evidence>
<dbReference type="GO" id="GO:0160148">
    <property type="term" value="F:tRNA pseudouridine(55) synthase activity"/>
    <property type="evidence" value="ECO:0007669"/>
    <property type="project" value="UniProtKB-EC"/>
</dbReference>
<dbReference type="AlphaFoldDB" id="A0A9W7CC77"/>
<keyword evidence="4" id="KW-0413">Isomerase</keyword>
<comment type="caution">
    <text evidence="6">The sequence shown here is derived from an EMBL/GenBank/DDBJ whole genome shotgun (WGS) entry which is preliminary data.</text>
</comment>
<dbReference type="Pfam" id="PF21238">
    <property type="entry name" value="Pus10_C"/>
    <property type="match status" value="1"/>
</dbReference>
<protein>
    <recommendedName>
        <fullName evidence="2">tRNA pseudouridine(55) synthase</fullName>
        <ecNumber evidence="2">5.4.99.25</ecNumber>
    </recommendedName>
</protein>
<proteinExistence type="inferred from homology"/>
<dbReference type="FunFam" id="3.30.70.3190:FF:000001">
    <property type="entry name" value="tRNA pseudouridine synthase Pus10"/>
    <property type="match status" value="1"/>
</dbReference>
<keyword evidence="3" id="KW-0819">tRNA processing</keyword>
<dbReference type="SUPFAM" id="SSF55120">
    <property type="entry name" value="Pseudouridine synthase"/>
    <property type="match status" value="1"/>
</dbReference>
<dbReference type="OrthoDB" id="271937at2759"/>